<reference evidence="7" key="1">
    <citation type="submission" date="2018-08" db="EMBL/GenBank/DDBJ databases">
        <authorList>
            <person name="Liu Z.-W."/>
            <person name="Du Z.-J."/>
        </authorList>
    </citation>
    <scope>NUCLEOTIDE SEQUENCE [LARGE SCALE GENOMIC DNA]</scope>
    <source>
        <strain evidence="7">H4X</strain>
    </source>
</reference>
<evidence type="ECO:0000313" key="7">
    <source>
        <dbReference type="Proteomes" id="UP000256708"/>
    </source>
</evidence>
<dbReference type="SUPFAM" id="SSF52833">
    <property type="entry name" value="Thioredoxin-like"/>
    <property type="match status" value="1"/>
</dbReference>
<feature type="domain" description="Thioredoxin" evidence="5">
    <location>
        <begin position="243"/>
        <end position="386"/>
    </location>
</feature>
<keyword evidence="2" id="KW-0201">Cytochrome c-type biogenesis</keyword>
<name>A0A3D8L6K4_9BACT</name>
<keyword evidence="3" id="KW-1015">Disulfide bond</keyword>
<organism evidence="6 7">
    <name type="scientific">Pontibacter diazotrophicus</name>
    <dbReference type="NCBI Taxonomy" id="1400979"/>
    <lineage>
        <taxon>Bacteria</taxon>
        <taxon>Pseudomonadati</taxon>
        <taxon>Bacteroidota</taxon>
        <taxon>Cytophagia</taxon>
        <taxon>Cytophagales</taxon>
        <taxon>Hymenobacteraceae</taxon>
        <taxon>Pontibacter</taxon>
    </lineage>
</organism>
<dbReference type="OrthoDB" id="6399635at2"/>
<dbReference type="AlphaFoldDB" id="A0A3D8L6K4"/>
<gene>
    <name evidence="6" type="ORF">DXT99_22045</name>
</gene>
<evidence type="ECO:0000256" key="4">
    <source>
        <dbReference type="ARBA" id="ARBA00023284"/>
    </source>
</evidence>
<dbReference type="EMBL" id="QRGR01000031">
    <property type="protein sequence ID" value="RDV12953.1"/>
    <property type="molecule type" value="Genomic_DNA"/>
</dbReference>
<dbReference type="InterPro" id="IPR017937">
    <property type="entry name" value="Thioredoxin_CS"/>
</dbReference>
<comment type="caution">
    <text evidence="6">The sequence shown here is derived from an EMBL/GenBank/DDBJ whole genome shotgun (WGS) entry which is preliminary data.</text>
</comment>
<accession>A0A3D8L6K4</accession>
<evidence type="ECO:0000259" key="5">
    <source>
        <dbReference type="PROSITE" id="PS51352"/>
    </source>
</evidence>
<evidence type="ECO:0000256" key="2">
    <source>
        <dbReference type="ARBA" id="ARBA00022748"/>
    </source>
</evidence>
<dbReference type="PROSITE" id="PS51352">
    <property type="entry name" value="THIOREDOXIN_2"/>
    <property type="match status" value="1"/>
</dbReference>
<dbReference type="PANTHER" id="PTHR42852">
    <property type="entry name" value="THIOL:DISULFIDE INTERCHANGE PROTEIN DSBE"/>
    <property type="match status" value="1"/>
</dbReference>
<evidence type="ECO:0000256" key="1">
    <source>
        <dbReference type="ARBA" id="ARBA00004196"/>
    </source>
</evidence>
<dbReference type="PROSITE" id="PS51257">
    <property type="entry name" value="PROKAR_LIPOPROTEIN"/>
    <property type="match status" value="1"/>
</dbReference>
<protein>
    <submittedName>
        <fullName evidence="6">DUF4369 domain-containing protein</fullName>
    </submittedName>
</protein>
<dbReference type="InterPro" id="IPR012336">
    <property type="entry name" value="Thioredoxin-like_fold"/>
</dbReference>
<dbReference type="Pfam" id="PF13905">
    <property type="entry name" value="Thioredoxin_8"/>
    <property type="match status" value="1"/>
</dbReference>
<dbReference type="Proteomes" id="UP000256708">
    <property type="component" value="Unassembled WGS sequence"/>
</dbReference>
<proteinExistence type="predicted"/>
<dbReference type="InterPro" id="IPR050553">
    <property type="entry name" value="Thioredoxin_ResA/DsbE_sf"/>
</dbReference>
<dbReference type="PANTHER" id="PTHR42852:SF6">
    <property type="entry name" value="THIOL:DISULFIDE INTERCHANGE PROTEIN DSBE"/>
    <property type="match status" value="1"/>
</dbReference>
<dbReference type="CDD" id="cd02966">
    <property type="entry name" value="TlpA_like_family"/>
    <property type="match status" value="1"/>
</dbReference>
<dbReference type="GO" id="GO:0017004">
    <property type="term" value="P:cytochrome complex assembly"/>
    <property type="evidence" value="ECO:0007669"/>
    <property type="project" value="UniProtKB-KW"/>
</dbReference>
<comment type="subcellular location">
    <subcellularLocation>
        <location evidence="1">Cell envelope</location>
    </subcellularLocation>
</comment>
<sequence>MVSLIYKANNMKTSVRLIAILLVLAACSRQEKPDEILIEGFVNVVPDGKVYLTHAHDPKEIVDSTEVVNGHFKFVLKPDASFVPFLASIHYRDSTFVENNMIRQIAFLNTYQSSVKKKAGISAFFQGRENTKIIADPSTPNTPVMWTFHLITGGKDNMLYQKFMNKGFGSLDVPDSAKRLARLSYFMKTIKQHPDSYFLLSEIYQNKEAYTQKELNSFLSLFDKDVLNSSTGKKFYSYLANMPSPNKPYPNLLLTNAMNEKQRILSPDARMNLLVFWASWCGPCRQEIPALKEINHTFKDKGLNLVSISIDRDTSSWRKALTQEKMDWQQYIVSKEQMESVQQQFNFSAIPFIVLTDNSGKEVLKILGYNENNIKEINAAIRKNLASK</sequence>
<dbReference type="InterPro" id="IPR036249">
    <property type="entry name" value="Thioredoxin-like_sf"/>
</dbReference>
<keyword evidence="4" id="KW-0676">Redox-active center</keyword>
<keyword evidence="7" id="KW-1185">Reference proteome</keyword>
<dbReference type="Gene3D" id="3.40.30.10">
    <property type="entry name" value="Glutaredoxin"/>
    <property type="match status" value="1"/>
</dbReference>
<dbReference type="InterPro" id="IPR013766">
    <property type="entry name" value="Thioredoxin_domain"/>
</dbReference>
<dbReference type="GO" id="GO:0030313">
    <property type="term" value="C:cell envelope"/>
    <property type="evidence" value="ECO:0007669"/>
    <property type="project" value="UniProtKB-SubCell"/>
</dbReference>
<evidence type="ECO:0000313" key="6">
    <source>
        <dbReference type="EMBL" id="RDV12953.1"/>
    </source>
</evidence>
<dbReference type="PROSITE" id="PS00194">
    <property type="entry name" value="THIOREDOXIN_1"/>
    <property type="match status" value="1"/>
</dbReference>
<evidence type="ECO:0000256" key="3">
    <source>
        <dbReference type="ARBA" id="ARBA00023157"/>
    </source>
</evidence>